<name>A0ACB8VBH7_9TELE</name>
<dbReference type="Proteomes" id="UP000831701">
    <property type="component" value="Chromosome 23"/>
</dbReference>
<organism evidence="1 2">
    <name type="scientific">Scortum barcoo</name>
    <name type="common">barcoo grunter</name>
    <dbReference type="NCBI Taxonomy" id="214431"/>
    <lineage>
        <taxon>Eukaryota</taxon>
        <taxon>Metazoa</taxon>
        <taxon>Chordata</taxon>
        <taxon>Craniata</taxon>
        <taxon>Vertebrata</taxon>
        <taxon>Euteleostomi</taxon>
        <taxon>Actinopterygii</taxon>
        <taxon>Neopterygii</taxon>
        <taxon>Teleostei</taxon>
        <taxon>Neoteleostei</taxon>
        <taxon>Acanthomorphata</taxon>
        <taxon>Eupercaria</taxon>
        <taxon>Centrarchiformes</taxon>
        <taxon>Terapontoidei</taxon>
        <taxon>Terapontidae</taxon>
        <taxon>Scortum</taxon>
    </lineage>
</organism>
<evidence type="ECO:0000313" key="1">
    <source>
        <dbReference type="EMBL" id="KAI3352237.1"/>
    </source>
</evidence>
<protein>
    <submittedName>
        <fullName evidence="1">Uncharacterized protein</fullName>
    </submittedName>
</protein>
<proteinExistence type="predicted"/>
<accession>A0ACB8VBH7</accession>
<gene>
    <name evidence="1" type="ORF">L3Q82_005223</name>
</gene>
<keyword evidence="2" id="KW-1185">Reference proteome</keyword>
<comment type="caution">
    <text evidence="1">The sequence shown here is derived from an EMBL/GenBank/DDBJ whole genome shotgun (WGS) entry which is preliminary data.</text>
</comment>
<dbReference type="EMBL" id="CM041553">
    <property type="protein sequence ID" value="KAI3352237.1"/>
    <property type="molecule type" value="Genomic_DNA"/>
</dbReference>
<evidence type="ECO:0000313" key="2">
    <source>
        <dbReference type="Proteomes" id="UP000831701"/>
    </source>
</evidence>
<reference evidence="1" key="1">
    <citation type="submission" date="2022-04" db="EMBL/GenBank/DDBJ databases">
        <title>Jade perch genome.</title>
        <authorList>
            <person name="Chao B."/>
        </authorList>
    </citation>
    <scope>NUCLEOTIDE SEQUENCE</scope>
    <source>
        <strain evidence="1">CB-2022</strain>
    </source>
</reference>
<sequence>MGSVNMLTSLSFCTDRGQTESGRRGRGWKRRAQAELTGPERKRCHQAQTTRAYNATSFKDDDSEDRRYQMPHTNSEHASFGFTKGVTHNHSEAGYVGNKGCSLERINQPMRQLVNPVCSLLSDSVSAMSSSAAPHTHCPSAAHAHEQEPAISSHKGFAVVATENSVLKTLFLSLSPFQQDGEQQDSIQTRVPSESEKKGKSSTDCVFVKQKKSKKKGRQKKKLKTQHSHKQSTEKTAARSTKHQPSPHTPQISFKATGWSILSPGMTEPQVRNSGTNNLPLKPEVPPTQHHTRPSLKHTSEEVCGNGNVVPTPLKDLFKTLDTTIHFGC</sequence>